<accession>A0ABX1P451</accession>
<comment type="caution">
    <text evidence="2">The sequence shown here is derived from an EMBL/GenBank/DDBJ whole genome shotgun (WGS) entry which is preliminary data.</text>
</comment>
<evidence type="ECO:0000313" key="3">
    <source>
        <dbReference type="Proteomes" id="UP000718564"/>
    </source>
</evidence>
<dbReference type="RefSeq" id="WP_169154399.1">
    <property type="nucleotide sequence ID" value="NZ_CAWPJE010000399.1"/>
</dbReference>
<dbReference type="Pfam" id="PF01402">
    <property type="entry name" value="RHH_1"/>
    <property type="match status" value="1"/>
</dbReference>
<dbReference type="InterPro" id="IPR002145">
    <property type="entry name" value="CopG"/>
</dbReference>
<feature type="domain" description="Ribbon-helix-helix protein CopG" evidence="1">
    <location>
        <begin position="5"/>
        <end position="43"/>
    </location>
</feature>
<sequence>MKQDKRIDLRVTQTELELLDEYCQLTGKNRTDVLREFIRSLKKKMRNAEKYSI</sequence>
<organism evidence="2 3">
    <name type="scientific">Brasilonema bromeliae SPC951</name>
    <dbReference type="NCBI Taxonomy" id="385972"/>
    <lineage>
        <taxon>Bacteria</taxon>
        <taxon>Bacillati</taxon>
        <taxon>Cyanobacteriota</taxon>
        <taxon>Cyanophyceae</taxon>
        <taxon>Nostocales</taxon>
        <taxon>Scytonemataceae</taxon>
        <taxon>Brasilonema</taxon>
        <taxon>Bromeliae group (in: Brasilonema)</taxon>
    </lineage>
</organism>
<evidence type="ECO:0000313" key="2">
    <source>
        <dbReference type="EMBL" id="NMG19124.1"/>
    </source>
</evidence>
<proteinExistence type="predicted"/>
<reference evidence="2 3" key="1">
    <citation type="submission" date="2018-06" db="EMBL/GenBank/DDBJ databases">
        <title>Comparative genomics of Brasilonema spp. strains.</title>
        <authorList>
            <person name="Alvarenga D.O."/>
            <person name="Fiore M.F."/>
            <person name="Varani A.M."/>
        </authorList>
    </citation>
    <scope>NUCLEOTIDE SEQUENCE [LARGE SCALE GENOMIC DNA]</scope>
    <source>
        <strain evidence="2 3">SPC951</strain>
    </source>
</reference>
<gene>
    <name evidence="2" type="ORF">DP116_06560</name>
</gene>
<dbReference type="Proteomes" id="UP000718564">
    <property type="component" value="Unassembled WGS sequence"/>
</dbReference>
<keyword evidence="3" id="KW-1185">Reference proteome</keyword>
<name>A0ABX1P451_9CYAN</name>
<evidence type="ECO:0000259" key="1">
    <source>
        <dbReference type="Pfam" id="PF01402"/>
    </source>
</evidence>
<protein>
    <submittedName>
        <fullName evidence="2">CopG family transcriptional regulator</fullName>
    </submittedName>
</protein>
<dbReference type="EMBL" id="QMEB01000032">
    <property type="protein sequence ID" value="NMG19124.1"/>
    <property type="molecule type" value="Genomic_DNA"/>
</dbReference>